<dbReference type="EMBL" id="FR824127">
    <property type="protein sequence ID" value="CCA19939.1"/>
    <property type="molecule type" value="Genomic_DNA"/>
</dbReference>
<reference evidence="1" key="2">
    <citation type="submission" date="2011-02" db="EMBL/GenBank/DDBJ databases">
        <authorList>
            <person name="MacLean D."/>
        </authorList>
    </citation>
    <scope>NUCLEOTIDE SEQUENCE</scope>
</reference>
<name>F0WFF7_9STRA</name>
<dbReference type="HOGENOM" id="CLU_306864_0_0_1"/>
<reference evidence="1" key="1">
    <citation type="journal article" date="2011" name="PLoS Biol.">
        <title>Gene gain and loss during evolution of obligate parasitism in the white rust pathogen of Arabidopsis thaliana.</title>
        <authorList>
            <person name="Kemen E."/>
            <person name="Gardiner A."/>
            <person name="Schultz-Larsen T."/>
            <person name="Kemen A.C."/>
            <person name="Balmuth A.L."/>
            <person name="Robert-Seilaniantz A."/>
            <person name="Bailey K."/>
            <person name="Holub E."/>
            <person name="Studholme D.J."/>
            <person name="Maclean D."/>
            <person name="Jones J.D."/>
        </authorList>
    </citation>
    <scope>NUCLEOTIDE SEQUENCE</scope>
</reference>
<accession>F0WFF7</accession>
<dbReference type="SMART" id="SM00368">
    <property type="entry name" value="LRR_RI"/>
    <property type="match status" value="2"/>
</dbReference>
<protein>
    <submittedName>
        <fullName evidence="1">Uncharacterized protein AlNc14C82G5346</fullName>
    </submittedName>
</protein>
<sequence length="959" mass="109486">MSDLEAVPAIKWPVDRSDCDAVSEADVAAVDRFFIESIDQPLMIQWVLQYKQKKFQRRLLVVFPLRVHTFKKRRAQARNDTKLKSCKCYQWICLEALQVVTSDLDPFHTGSVRLIFDMNRSFNATNYHNNVPQCSPFPLRFRYNFSSVGGRGEHHEGLGSRDILHLHAGTSTETLVRLLQRIIHNFHLLYTSRGITGYATQHVLPAPHFDIPTRLNWLEYFVKIDASRDLVARFDLVTLAYRARCDDMGIQYHQDIMRRLCECISSSESFGKASLDLQYCLSETGRTNTSNVNWRRETQQLTLLQKAKQCILTLSKGDKGAQVSKLEGEILLQVLLACPTWFTEIAVKDRSLTKSENLLLSRLISRSEVTRVTMRNVGMDETTLLSLCKYLHHELNEDVPVEEQKIKRLECDFSHNTFDASMINALGDLLTTTECCTISQLYLQNCTLSVELSTKLLRRIKSAPNLSFSLRVLNLSSNNLGRAGTRAVSSWLATSSSLQILELADVELDLDAFCADLSRNSNLYEFSLTQLNLSHNVLQERASVYLGCILGKTQSLSALSLRGMRREEVKLDPCARFTSNSMEGRDHSDVALLNHPQVSGQMPPSLCLMMRRCFKRFQTLCRTRRKTTVNYLKFIVHPFLKNKRTKTNSLTTLDLSENDMSGWRANVMADLFDDCNSYKRRLKLCIDSCRLHDDGALALIRSLSGCKMIETISMKQNGFIPRQRQLRIMQEDERLYRTQTSNINFAFKDEKAKFSRIRASNRTGIIERSRKYTVDEKAQAVLPSLLIDISDNRRQSATNLKELYISSDSEAQICHDRRRSSLGTAHFVYSPQTIMKIADALKINTSLRLLDVSGNLCGNSLAIALGYMLPQNNSLRTLYWDNNCTNIVGFTSFLAGLQKNQTLSFVQMPIRDIQRILKGDNPPRKKLFSVLNEIFRHVESRAEKSQMEPSLCDRHVGDS</sequence>
<dbReference type="PANTHER" id="PTHR24112">
    <property type="entry name" value="LEUCINE-RICH REPEAT, ISOFORM F-RELATED"/>
    <property type="match status" value="1"/>
</dbReference>
<organism evidence="1">
    <name type="scientific">Albugo laibachii Nc14</name>
    <dbReference type="NCBI Taxonomy" id="890382"/>
    <lineage>
        <taxon>Eukaryota</taxon>
        <taxon>Sar</taxon>
        <taxon>Stramenopiles</taxon>
        <taxon>Oomycota</taxon>
        <taxon>Peronosporomycetes</taxon>
        <taxon>Albuginales</taxon>
        <taxon>Albuginaceae</taxon>
        <taxon>Albugo</taxon>
    </lineage>
</organism>
<proteinExistence type="predicted"/>
<dbReference type="Gene3D" id="3.80.10.10">
    <property type="entry name" value="Ribonuclease Inhibitor"/>
    <property type="match status" value="2"/>
</dbReference>
<dbReference type="InterPro" id="IPR051279">
    <property type="entry name" value="PP1-Reg/Actin-Interact_Protein"/>
</dbReference>
<evidence type="ECO:0000313" key="1">
    <source>
        <dbReference type="EMBL" id="CCA19939.1"/>
    </source>
</evidence>
<dbReference type="SUPFAM" id="SSF52047">
    <property type="entry name" value="RNI-like"/>
    <property type="match status" value="1"/>
</dbReference>
<dbReference type="AlphaFoldDB" id="F0WFF7"/>
<gene>
    <name evidence="1" type="primary">AlNc14C82G5346</name>
    <name evidence="1" type="ORF">ALNC14_060820</name>
</gene>
<dbReference type="InterPro" id="IPR032675">
    <property type="entry name" value="LRR_dom_sf"/>
</dbReference>